<reference evidence="2 3" key="1">
    <citation type="submission" date="2023-03" db="EMBL/GenBank/DDBJ databases">
        <title>WGS of Gossypium arboreum.</title>
        <authorList>
            <person name="Yu D."/>
        </authorList>
    </citation>
    <scope>NUCLEOTIDE SEQUENCE [LARGE SCALE GENOMIC DNA]</scope>
    <source>
        <tissue evidence="2">Leaf</tissue>
    </source>
</reference>
<evidence type="ECO:0000256" key="1">
    <source>
        <dbReference type="SAM" id="MobiDB-lite"/>
    </source>
</evidence>
<protein>
    <recommendedName>
        <fullName evidence="4">Reverse transcriptase</fullName>
    </recommendedName>
</protein>
<gene>
    <name evidence="2" type="ORF">PVK06_005629</name>
</gene>
<dbReference type="EMBL" id="JARKNE010000002">
    <property type="protein sequence ID" value="KAK5843185.1"/>
    <property type="molecule type" value="Genomic_DNA"/>
</dbReference>
<dbReference type="InterPro" id="IPR036691">
    <property type="entry name" value="Endo/exonu/phosph_ase_sf"/>
</dbReference>
<keyword evidence="3" id="KW-1185">Reference proteome</keyword>
<name>A0ABR0QVA3_GOSAR</name>
<evidence type="ECO:0000313" key="3">
    <source>
        <dbReference type="Proteomes" id="UP001358586"/>
    </source>
</evidence>
<evidence type="ECO:0000313" key="2">
    <source>
        <dbReference type="EMBL" id="KAK5843185.1"/>
    </source>
</evidence>
<feature type="region of interest" description="Disordered" evidence="1">
    <location>
        <begin position="1"/>
        <end position="20"/>
    </location>
</feature>
<accession>A0ABR0QVA3</accession>
<dbReference type="Gene3D" id="3.60.10.10">
    <property type="entry name" value="Endonuclease/exonuclease/phosphatase"/>
    <property type="match status" value="1"/>
</dbReference>
<sequence length="185" mass="21449">MHKSMRNGMGCFKSKRKRQKGLNGENINESLLKIVRRLLGNKDRLLELSWDWKPCNSSMDSCLTVDAIGKSRGLALLWREGTKVDITNYSRNHIDSLIHLDNDNIVRFTIYYGNADQNHGNSSWDMLKRVGRAVKETWIVGVFNAIFNNSKESGRRKSKPLMDNFREVVDELSLVDLEIVNWWFT</sequence>
<proteinExistence type="predicted"/>
<comment type="caution">
    <text evidence="2">The sequence shown here is derived from an EMBL/GenBank/DDBJ whole genome shotgun (WGS) entry which is preliminary data.</text>
</comment>
<evidence type="ECO:0008006" key="4">
    <source>
        <dbReference type="Google" id="ProtNLM"/>
    </source>
</evidence>
<dbReference type="Proteomes" id="UP001358586">
    <property type="component" value="Chromosome 2"/>
</dbReference>
<organism evidence="2 3">
    <name type="scientific">Gossypium arboreum</name>
    <name type="common">Tree cotton</name>
    <name type="synonym">Gossypium nanking</name>
    <dbReference type="NCBI Taxonomy" id="29729"/>
    <lineage>
        <taxon>Eukaryota</taxon>
        <taxon>Viridiplantae</taxon>
        <taxon>Streptophyta</taxon>
        <taxon>Embryophyta</taxon>
        <taxon>Tracheophyta</taxon>
        <taxon>Spermatophyta</taxon>
        <taxon>Magnoliopsida</taxon>
        <taxon>eudicotyledons</taxon>
        <taxon>Gunneridae</taxon>
        <taxon>Pentapetalae</taxon>
        <taxon>rosids</taxon>
        <taxon>malvids</taxon>
        <taxon>Malvales</taxon>
        <taxon>Malvaceae</taxon>
        <taxon>Malvoideae</taxon>
        <taxon>Gossypium</taxon>
    </lineage>
</organism>